<dbReference type="PROSITE" id="PS01117">
    <property type="entry name" value="HTH_MARR_1"/>
    <property type="match status" value="1"/>
</dbReference>
<evidence type="ECO:0000256" key="2">
    <source>
        <dbReference type="ARBA" id="ARBA00023125"/>
    </source>
</evidence>
<organism evidence="5 6">
    <name type="scientific">Herbiconiux aconitum</name>
    <dbReference type="NCBI Taxonomy" id="2970913"/>
    <lineage>
        <taxon>Bacteria</taxon>
        <taxon>Bacillati</taxon>
        <taxon>Actinomycetota</taxon>
        <taxon>Actinomycetes</taxon>
        <taxon>Micrococcales</taxon>
        <taxon>Microbacteriaceae</taxon>
        <taxon>Herbiconiux</taxon>
    </lineage>
</organism>
<dbReference type="InterPro" id="IPR023187">
    <property type="entry name" value="Tscrpt_reg_MarR-type_CS"/>
</dbReference>
<keyword evidence="6" id="KW-1185">Reference proteome</keyword>
<accession>A0ABT2GQR3</accession>
<dbReference type="PANTHER" id="PTHR39515">
    <property type="entry name" value="CONSERVED PROTEIN"/>
    <property type="match status" value="1"/>
</dbReference>
<dbReference type="InterPro" id="IPR000835">
    <property type="entry name" value="HTH_MarR-typ"/>
</dbReference>
<dbReference type="InterPro" id="IPR036388">
    <property type="entry name" value="WH-like_DNA-bd_sf"/>
</dbReference>
<dbReference type="SUPFAM" id="SSF46785">
    <property type="entry name" value="Winged helix' DNA-binding domain"/>
    <property type="match status" value="1"/>
</dbReference>
<feature type="domain" description="HTH marR-type" evidence="4">
    <location>
        <begin position="7"/>
        <end position="139"/>
    </location>
</feature>
<evidence type="ECO:0000259" key="4">
    <source>
        <dbReference type="PROSITE" id="PS50995"/>
    </source>
</evidence>
<dbReference type="InterPro" id="IPR052526">
    <property type="entry name" value="HTH-type_Bedaq_tolerance"/>
</dbReference>
<reference evidence="5" key="1">
    <citation type="submission" date="2022-08" db="EMBL/GenBank/DDBJ databases">
        <authorList>
            <person name="Deng Y."/>
            <person name="Han X.-F."/>
            <person name="Zhang Y.-Q."/>
        </authorList>
    </citation>
    <scope>NUCLEOTIDE SEQUENCE</scope>
    <source>
        <strain evidence="5">CPCC 205763</strain>
    </source>
</reference>
<name>A0ABT2GQR3_9MICO</name>
<dbReference type="Proteomes" id="UP001165584">
    <property type="component" value="Unassembled WGS sequence"/>
</dbReference>
<dbReference type="PROSITE" id="PS50995">
    <property type="entry name" value="HTH_MARR_2"/>
    <property type="match status" value="1"/>
</dbReference>
<gene>
    <name evidence="5" type="ORF">N1027_10535</name>
</gene>
<dbReference type="PANTHER" id="PTHR39515:SF2">
    <property type="entry name" value="HTH-TYPE TRANSCRIPTIONAL REGULATOR RV0880"/>
    <property type="match status" value="1"/>
</dbReference>
<protein>
    <submittedName>
        <fullName evidence="5">MarR family transcriptional regulator</fullName>
    </submittedName>
</protein>
<evidence type="ECO:0000313" key="5">
    <source>
        <dbReference type="EMBL" id="MCS5718570.1"/>
    </source>
</evidence>
<dbReference type="SMART" id="SM00347">
    <property type="entry name" value="HTH_MARR"/>
    <property type="match status" value="1"/>
</dbReference>
<dbReference type="EMBL" id="JANLCM010000001">
    <property type="protein sequence ID" value="MCS5718570.1"/>
    <property type="molecule type" value="Genomic_DNA"/>
</dbReference>
<dbReference type="Gene3D" id="1.10.10.10">
    <property type="entry name" value="Winged helix-like DNA-binding domain superfamily/Winged helix DNA-binding domain"/>
    <property type="match status" value="1"/>
</dbReference>
<evidence type="ECO:0000256" key="3">
    <source>
        <dbReference type="ARBA" id="ARBA00023163"/>
    </source>
</evidence>
<keyword evidence="1" id="KW-0805">Transcription regulation</keyword>
<sequence>MTVDTPSRSLSTELRAATLRLARRLRREKADDELSDAQAGVLAVVLRDGPMTPVALSAREHVTPPSMNRTLNALERSGYVVRARSDDDRRLVLVTLTDAGRQVVLETRRRRDAWLDRRLASLSDEELDLLERAAAVIRRMVDE</sequence>
<dbReference type="RefSeq" id="WP_259507546.1">
    <property type="nucleotide sequence ID" value="NZ_JANLCM010000001.1"/>
</dbReference>
<comment type="caution">
    <text evidence="5">The sequence shown here is derived from an EMBL/GenBank/DDBJ whole genome shotgun (WGS) entry which is preliminary data.</text>
</comment>
<proteinExistence type="predicted"/>
<evidence type="ECO:0000256" key="1">
    <source>
        <dbReference type="ARBA" id="ARBA00023015"/>
    </source>
</evidence>
<dbReference type="Pfam" id="PF12802">
    <property type="entry name" value="MarR_2"/>
    <property type="match status" value="1"/>
</dbReference>
<keyword evidence="3" id="KW-0804">Transcription</keyword>
<evidence type="ECO:0000313" key="6">
    <source>
        <dbReference type="Proteomes" id="UP001165584"/>
    </source>
</evidence>
<dbReference type="PRINTS" id="PR00598">
    <property type="entry name" value="HTHMARR"/>
</dbReference>
<dbReference type="InterPro" id="IPR036390">
    <property type="entry name" value="WH_DNA-bd_sf"/>
</dbReference>
<keyword evidence="2" id="KW-0238">DNA-binding</keyword>